<comment type="caution">
    <text evidence="5">The sequence shown here is derived from an EMBL/GenBank/DDBJ whole genome shotgun (WGS) entry which is preliminary data.</text>
</comment>
<dbReference type="SUPFAM" id="SSF116734">
    <property type="entry name" value="DNA methylase specificity domain"/>
    <property type="match status" value="2"/>
</dbReference>
<evidence type="ECO:0000256" key="2">
    <source>
        <dbReference type="ARBA" id="ARBA00022747"/>
    </source>
</evidence>
<accession>A0ABT4Q3Q6</accession>
<comment type="similarity">
    <text evidence="1">Belongs to the type-I restriction system S methylase family.</text>
</comment>
<dbReference type="CDD" id="cd17263">
    <property type="entry name" value="RMtype1_S_AbaB8300I-TRD1-CR1_like"/>
    <property type="match status" value="1"/>
</dbReference>
<reference evidence="5 6" key="1">
    <citation type="submission" date="2022-12" db="EMBL/GenBank/DDBJ databases">
        <title>Draft genome sequence of Paenibacillus sp. dW9.</title>
        <authorList>
            <person name="Choi E.-W."/>
            <person name="Kim D.-U."/>
        </authorList>
    </citation>
    <scope>NUCLEOTIDE SEQUENCE [LARGE SCALE GENOMIC DNA]</scope>
    <source>
        <strain evidence="6">dW9</strain>
    </source>
</reference>
<keyword evidence="2" id="KW-0680">Restriction system</keyword>
<feature type="domain" description="Type I restriction modification DNA specificity" evidence="4">
    <location>
        <begin position="3"/>
        <end position="155"/>
    </location>
</feature>
<protein>
    <submittedName>
        <fullName evidence="5">Restriction endonuclease subunit S</fullName>
    </submittedName>
</protein>
<dbReference type="Gene3D" id="3.90.220.20">
    <property type="entry name" value="DNA methylase specificity domains"/>
    <property type="match status" value="2"/>
</dbReference>
<keyword evidence="5" id="KW-0255">Endonuclease</keyword>
<dbReference type="RefSeq" id="WP_269879865.1">
    <property type="nucleotide sequence ID" value="NZ_JAQAGZ010000002.1"/>
</dbReference>
<gene>
    <name evidence="5" type="ORF">O9H85_03265</name>
</gene>
<sequence length="402" mass="45904">MRVRRIGDLFTIAKGKKYEETQANDANEMVRYIQIEDLRNDNNIKMVNKIDNGVYVTSNDVLIAWDGANAGTIGYNLTGIIGSTLAVLRPRDSNNYIPYIAKFLRSKSLFLRENCTGATIPHIQKKVLEDIEVPLPSFEQQKEIAYILDKAQTLIDKRQDAISKIDELILAVFWDMFGDPIKNDYSFCKKKLPDFVSKDKYAIKRGPFGGALKKDMFVKNGYLVYEQYHAINDEFTMARYFIDGDKFEELKAFEVFPGDLIVSCSGVTLGRIAEVPRDAKKGIINQALLKITLDQNIMNNTFFKYLFRHEGIQNILFGVSRGSGIPNFPPMEQVKDIDFITPPIELQRKFAIIVSKIEVQKKSYYQSLQHLESNFQALLQKAFKGELKVKDGVVTDERFAVI</sequence>
<evidence type="ECO:0000313" key="5">
    <source>
        <dbReference type="EMBL" id="MCZ8511469.1"/>
    </source>
</evidence>
<dbReference type="Pfam" id="PF01420">
    <property type="entry name" value="Methylase_S"/>
    <property type="match status" value="1"/>
</dbReference>
<dbReference type="InterPro" id="IPR044946">
    <property type="entry name" value="Restrct_endonuc_typeI_TRD_sf"/>
</dbReference>
<proteinExistence type="inferred from homology"/>
<evidence type="ECO:0000259" key="4">
    <source>
        <dbReference type="Pfam" id="PF01420"/>
    </source>
</evidence>
<keyword evidence="6" id="KW-1185">Reference proteome</keyword>
<dbReference type="InterPro" id="IPR052021">
    <property type="entry name" value="Type-I_RS_S_subunit"/>
</dbReference>
<dbReference type="PANTHER" id="PTHR30408">
    <property type="entry name" value="TYPE-1 RESTRICTION ENZYME ECOKI SPECIFICITY PROTEIN"/>
    <property type="match status" value="1"/>
</dbReference>
<dbReference type="EMBL" id="JAQAGZ010000002">
    <property type="protein sequence ID" value="MCZ8511469.1"/>
    <property type="molecule type" value="Genomic_DNA"/>
</dbReference>
<keyword evidence="3" id="KW-0238">DNA-binding</keyword>
<keyword evidence="5" id="KW-0378">Hydrolase</keyword>
<evidence type="ECO:0000256" key="3">
    <source>
        <dbReference type="ARBA" id="ARBA00023125"/>
    </source>
</evidence>
<dbReference type="GO" id="GO:0004519">
    <property type="term" value="F:endonuclease activity"/>
    <property type="evidence" value="ECO:0007669"/>
    <property type="project" value="UniProtKB-KW"/>
</dbReference>
<name>A0ABT4Q3Q6_9BACL</name>
<dbReference type="PANTHER" id="PTHR30408:SF12">
    <property type="entry name" value="TYPE I RESTRICTION ENZYME MJAVIII SPECIFICITY SUBUNIT"/>
    <property type="match status" value="1"/>
</dbReference>
<dbReference type="Proteomes" id="UP001527882">
    <property type="component" value="Unassembled WGS sequence"/>
</dbReference>
<evidence type="ECO:0000256" key="1">
    <source>
        <dbReference type="ARBA" id="ARBA00010923"/>
    </source>
</evidence>
<dbReference type="InterPro" id="IPR000055">
    <property type="entry name" value="Restrct_endonuc_typeI_TRD"/>
</dbReference>
<organism evidence="5 6">
    <name type="scientific">Paenibacillus gyeongsangnamensis</name>
    <dbReference type="NCBI Taxonomy" id="3388067"/>
    <lineage>
        <taxon>Bacteria</taxon>
        <taxon>Bacillati</taxon>
        <taxon>Bacillota</taxon>
        <taxon>Bacilli</taxon>
        <taxon>Bacillales</taxon>
        <taxon>Paenibacillaceae</taxon>
        <taxon>Paenibacillus</taxon>
    </lineage>
</organism>
<evidence type="ECO:0000313" key="6">
    <source>
        <dbReference type="Proteomes" id="UP001527882"/>
    </source>
</evidence>
<keyword evidence="5" id="KW-0540">Nuclease</keyword>